<dbReference type="Pfam" id="PF00440">
    <property type="entry name" value="TetR_N"/>
    <property type="match status" value="1"/>
</dbReference>
<evidence type="ECO:0000256" key="1">
    <source>
        <dbReference type="ARBA" id="ARBA00022491"/>
    </source>
</evidence>
<gene>
    <name evidence="5" type="ORF">WCV65_05955</name>
</gene>
<keyword evidence="2 3" id="KW-0238">DNA-binding</keyword>
<dbReference type="Proteomes" id="UP001377337">
    <property type="component" value="Chromosome"/>
</dbReference>
<evidence type="ECO:0000256" key="2">
    <source>
        <dbReference type="ARBA" id="ARBA00023125"/>
    </source>
</evidence>
<reference evidence="5 6" key="1">
    <citation type="submission" date="2024-02" db="EMBL/GenBank/DDBJ databases">
        <title>Seven novel Bacillus-like species.</title>
        <authorList>
            <person name="Liu G."/>
        </authorList>
    </citation>
    <scope>NUCLEOTIDE SEQUENCE [LARGE SCALE GENOMIC DNA]</scope>
    <source>
        <strain evidence="5 6">FJAT-52054</strain>
    </source>
</reference>
<dbReference type="InterPro" id="IPR050624">
    <property type="entry name" value="HTH-type_Tx_Regulator"/>
</dbReference>
<feature type="DNA-binding region" description="H-T-H motif" evidence="3">
    <location>
        <begin position="36"/>
        <end position="55"/>
    </location>
</feature>
<dbReference type="PRINTS" id="PR00455">
    <property type="entry name" value="HTHTETR"/>
</dbReference>
<dbReference type="RefSeq" id="WP_035406524.1">
    <property type="nucleotide sequence ID" value="NZ_CP147407.1"/>
</dbReference>
<evidence type="ECO:0000256" key="3">
    <source>
        <dbReference type="PROSITE-ProRule" id="PRU00335"/>
    </source>
</evidence>
<dbReference type="Gene3D" id="1.10.357.10">
    <property type="entry name" value="Tetracycline Repressor, domain 2"/>
    <property type="match status" value="1"/>
</dbReference>
<keyword evidence="6" id="KW-1185">Reference proteome</keyword>
<accession>A0ABZ2NK72</accession>
<sequence length="194" mass="22619">MPRTPEAYEKIRKQSSERILSAALDLFIKKGYHSTSIEEVTKLAQVSKGLLYHYYQGKEGLLEAIIQMRIENLQAVMEGALTKRTPKEKLCHIAEGTLENVFQNPELYRFYMNLQTQPHQDLVLAKYADILKKEFERNFEIQSRIFEMLGDQEARKRSLLFSSTLNGIMLMICSYPDHFPIEEMKSQVIEEFCS</sequence>
<organism evidence="5 6">
    <name type="scientific">Metabacillus sediminis</name>
    <dbReference type="NCBI Taxonomy" id="3117746"/>
    <lineage>
        <taxon>Bacteria</taxon>
        <taxon>Bacillati</taxon>
        <taxon>Bacillota</taxon>
        <taxon>Bacilli</taxon>
        <taxon>Bacillales</taxon>
        <taxon>Bacillaceae</taxon>
        <taxon>Metabacillus</taxon>
    </lineage>
</organism>
<evidence type="ECO:0000313" key="6">
    <source>
        <dbReference type="Proteomes" id="UP001377337"/>
    </source>
</evidence>
<dbReference type="EMBL" id="CP147407">
    <property type="protein sequence ID" value="WXB98020.1"/>
    <property type="molecule type" value="Genomic_DNA"/>
</dbReference>
<dbReference type="InterPro" id="IPR001647">
    <property type="entry name" value="HTH_TetR"/>
</dbReference>
<evidence type="ECO:0000259" key="4">
    <source>
        <dbReference type="PROSITE" id="PS50977"/>
    </source>
</evidence>
<proteinExistence type="predicted"/>
<dbReference type="PROSITE" id="PS50977">
    <property type="entry name" value="HTH_TETR_2"/>
    <property type="match status" value="1"/>
</dbReference>
<dbReference type="PANTHER" id="PTHR43479:SF11">
    <property type="entry name" value="ACREF_ENVCD OPERON REPRESSOR-RELATED"/>
    <property type="match status" value="1"/>
</dbReference>
<feature type="domain" description="HTH tetR-type" evidence="4">
    <location>
        <begin position="13"/>
        <end position="73"/>
    </location>
</feature>
<protein>
    <submittedName>
        <fullName evidence="5">TetR/AcrR family transcriptional regulator</fullName>
    </submittedName>
</protein>
<keyword evidence="1" id="KW-0678">Repressor</keyword>
<dbReference type="SUPFAM" id="SSF46689">
    <property type="entry name" value="Homeodomain-like"/>
    <property type="match status" value="1"/>
</dbReference>
<evidence type="ECO:0000313" key="5">
    <source>
        <dbReference type="EMBL" id="WXB98020.1"/>
    </source>
</evidence>
<name>A0ABZ2NK72_9BACI</name>
<dbReference type="PANTHER" id="PTHR43479">
    <property type="entry name" value="ACREF/ENVCD OPERON REPRESSOR-RELATED"/>
    <property type="match status" value="1"/>
</dbReference>
<dbReference type="InterPro" id="IPR009057">
    <property type="entry name" value="Homeodomain-like_sf"/>
</dbReference>